<proteinExistence type="predicted"/>
<organism evidence="7 8">
    <name type="scientific">Streptomyces harbinensis</name>
    <dbReference type="NCBI Taxonomy" id="1176198"/>
    <lineage>
        <taxon>Bacteria</taxon>
        <taxon>Bacillati</taxon>
        <taxon>Actinomycetota</taxon>
        <taxon>Actinomycetes</taxon>
        <taxon>Kitasatosporales</taxon>
        <taxon>Streptomycetaceae</taxon>
        <taxon>Streptomyces</taxon>
    </lineage>
</organism>
<feature type="compositionally biased region" description="Low complexity" evidence="5">
    <location>
        <begin position="196"/>
        <end position="211"/>
    </location>
</feature>
<sequence length="336" mass="35683">MPQPTPAHTRHPLHPRFAWLEITGFCNLRCRHCYAGSSPQGSHGTMTDADWLRVLGELAGLGVRDVQFIGGEPTLHPGLPGYIDRALEEGMAVEVFSNMTHIRPRLWDALRRDGVRLAFSYYSDDPAAHDAVTGAGGAHARTRANIRRARELGVPLRGNVVELPAPPAHAEGGRRDLLELGIREVGTDRVRPYGRGAAEAGRAGADGAEAGRAGGAGDGAGRAARAPECGGLCGRCGHGRLAVLPDGRVTPCVFARWLTLGNVREQGLPEICAGAATRRARDELAAHFPPPADNTTPVCLPDCGPAATVKKDKDKKDPAEQERDREPGRGVPAGHP</sequence>
<dbReference type="SFLD" id="SFLDF00365">
    <property type="entry name" value="thuricin_CD_(TrnCD-like)"/>
    <property type="match status" value="1"/>
</dbReference>
<dbReference type="InterPro" id="IPR007197">
    <property type="entry name" value="rSAM"/>
</dbReference>
<keyword evidence="4" id="KW-0411">Iron-sulfur</keyword>
<dbReference type="Pfam" id="PF13186">
    <property type="entry name" value="SPASM"/>
    <property type="match status" value="1"/>
</dbReference>
<feature type="domain" description="Radical SAM core" evidence="6">
    <location>
        <begin position="12"/>
        <end position="218"/>
    </location>
</feature>
<evidence type="ECO:0000259" key="6">
    <source>
        <dbReference type="PROSITE" id="PS51918"/>
    </source>
</evidence>
<dbReference type="PROSITE" id="PS51918">
    <property type="entry name" value="RADICAL_SAM"/>
    <property type="match status" value="1"/>
</dbReference>
<dbReference type="EMBL" id="FPAB01000004">
    <property type="protein sequence ID" value="SFS82277.1"/>
    <property type="molecule type" value="Genomic_DNA"/>
</dbReference>
<feature type="region of interest" description="Disordered" evidence="5">
    <location>
        <begin position="196"/>
        <end position="221"/>
    </location>
</feature>
<protein>
    <submittedName>
        <fullName evidence="7">Radical SAM superfamily enzyme, MoaA/NifB/PqqE/SkfB family</fullName>
    </submittedName>
</protein>
<dbReference type="InterPro" id="IPR058240">
    <property type="entry name" value="rSAM_sf"/>
</dbReference>
<evidence type="ECO:0000313" key="7">
    <source>
        <dbReference type="EMBL" id="SFS82277.1"/>
    </source>
</evidence>
<evidence type="ECO:0000256" key="2">
    <source>
        <dbReference type="ARBA" id="ARBA00022723"/>
    </source>
</evidence>
<name>A0A1I6SZP2_9ACTN</name>
<evidence type="ECO:0000256" key="4">
    <source>
        <dbReference type="ARBA" id="ARBA00023014"/>
    </source>
</evidence>
<dbReference type="SUPFAM" id="SSF102114">
    <property type="entry name" value="Radical SAM enzymes"/>
    <property type="match status" value="1"/>
</dbReference>
<evidence type="ECO:0000256" key="3">
    <source>
        <dbReference type="ARBA" id="ARBA00023004"/>
    </source>
</evidence>
<dbReference type="AlphaFoldDB" id="A0A1I6SZP2"/>
<dbReference type="GO" id="GO:0051536">
    <property type="term" value="F:iron-sulfur cluster binding"/>
    <property type="evidence" value="ECO:0007669"/>
    <property type="project" value="UniProtKB-KW"/>
</dbReference>
<gene>
    <name evidence="7" type="ORF">SAMN05444716_104253</name>
</gene>
<dbReference type="InterPro" id="IPR050377">
    <property type="entry name" value="Radical_SAM_PqqE_MftC-like"/>
</dbReference>
<dbReference type="PANTHER" id="PTHR11228:SF7">
    <property type="entry name" value="PQQA PEPTIDE CYCLASE"/>
    <property type="match status" value="1"/>
</dbReference>
<dbReference type="GO" id="GO:0046872">
    <property type="term" value="F:metal ion binding"/>
    <property type="evidence" value="ECO:0007669"/>
    <property type="project" value="UniProtKB-KW"/>
</dbReference>
<keyword evidence="2" id="KW-0479">Metal-binding</keyword>
<keyword evidence="3" id="KW-0408">Iron</keyword>
<evidence type="ECO:0000313" key="8">
    <source>
        <dbReference type="Proteomes" id="UP000198873"/>
    </source>
</evidence>
<feature type="region of interest" description="Disordered" evidence="5">
    <location>
        <begin position="288"/>
        <end position="336"/>
    </location>
</feature>
<dbReference type="InterPro" id="IPR013785">
    <property type="entry name" value="Aldolase_TIM"/>
</dbReference>
<dbReference type="PANTHER" id="PTHR11228">
    <property type="entry name" value="RADICAL SAM DOMAIN PROTEIN"/>
    <property type="match status" value="1"/>
</dbReference>
<keyword evidence="1" id="KW-0949">S-adenosyl-L-methionine</keyword>
<dbReference type="CDD" id="cd01335">
    <property type="entry name" value="Radical_SAM"/>
    <property type="match status" value="1"/>
</dbReference>
<reference evidence="8" key="1">
    <citation type="submission" date="2016-10" db="EMBL/GenBank/DDBJ databases">
        <authorList>
            <person name="Varghese N."/>
            <person name="Submissions S."/>
        </authorList>
    </citation>
    <scope>NUCLEOTIDE SEQUENCE [LARGE SCALE GENOMIC DNA]</scope>
    <source>
        <strain evidence="8">CGMCC 4.7047</strain>
    </source>
</reference>
<dbReference type="GO" id="GO:0003824">
    <property type="term" value="F:catalytic activity"/>
    <property type="evidence" value="ECO:0007669"/>
    <property type="project" value="InterPro"/>
</dbReference>
<dbReference type="STRING" id="1176198.SAMN05444716_104253"/>
<keyword evidence="8" id="KW-1185">Reference proteome</keyword>
<dbReference type="Proteomes" id="UP000198873">
    <property type="component" value="Unassembled WGS sequence"/>
</dbReference>
<evidence type="ECO:0000256" key="1">
    <source>
        <dbReference type="ARBA" id="ARBA00022691"/>
    </source>
</evidence>
<feature type="compositionally biased region" description="Basic and acidic residues" evidence="5">
    <location>
        <begin position="309"/>
        <end position="328"/>
    </location>
</feature>
<dbReference type="Gene3D" id="3.20.20.70">
    <property type="entry name" value="Aldolase class I"/>
    <property type="match status" value="1"/>
</dbReference>
<dbReference type="InterPro" id="IPR023885">
    <property type="entry name" value="4Fe4S-binding_SPASM_dom"/>
</dbReference>
<dbReference type="RefSeq" id="WP_019432126.1">
    <property type="nucleotide sequence ID" value="NZ_CP054938.1"/>
</dbReference>
<dbReference type="SFLD" id="SFLDG01386">
    <property type="entry name" value="main_SPASM_domain-containing"/>
    <property type="match status" value="1"/>
</dbReference>
<dbReference type="SFLD" id="SFLDS00029">
    <property type="entry name" value="Radical_SAM"/>
    <property type="match status" value="1"/>
</dbReference>
<dbReference type="SFLD" id="SFLDG01067">
    <property type="entry name" value="SPASM/twitch_domain_containing"/>
    <property type="match status" value="1"/>
</dbReference>
<dbReference type="CDD" id="cd21109">
    <property type="entry name" value="SPASM"/>
    <property type="match status" value="1"/>
</dbReference>
<evidence type="ECO:0000256" key="5">
    <source>
        <dbReference type="SAM" id="MobiDB-lite"/>
    </source>
</evidence>
<dbReference type="Pfam" id="PF04055">
    <property type="entry name" value="Radical_SAM"/>
    <property type="match status" value="1"/>
</dbReference>
<accession>A0A1I6SZP2</accession>
<dbReference type="SFLD" id="SFLDG01216">
    <property type="entry name" value="thioether_bond_formation_requi"/>
    <property type="match status" value="1"/>
</dbReference>